<dbReference type="Gene3D" id="2.30.110.10">
    <property type="entry name" value="Electron Transport, Fmn-binding Protein, Chain A"/>
    <property type="match status" value="1"/>
</dbReference>
<comment type="similarity">
    <text evidence="2">Belongs to the non-flavoprotein flavin reductase family. HpaC subfamily.</text>
</comment>
<protein>
    <recommendedName>
        <fullName evidence="3">4-hydroxyphenylacetate 3-monooxygenase reductase component</fullName>
    </recommendedName>
</protein>
<evidence type="ECO:0000256" key="3">
    <source>
        <dbReference type="ARBA" id="ARBA00015398"/>
    </source>
</evidence>
<dbReference type="Pfam" id="PF01613">
    <property type="entry name" value="Flavin_Reduct"/>
    <property type="match status" value="1"/>
</dbReference>
<keyword evidence="5" id="KW-0058">Aromatic hydrocarbons catabolism</keyword>
<evidence type="ECO:0000256" key="1">
    <source>
        <dbReference type="ARBA" id="ARBA00005112"/>
    </source>
</evidence>
<dbReference type="PANTHER" id="PTHR30466">
    <property type="entry name" value="FLAVIN REDUCTASE"/>
    <property type="match status" value="1"/>
</dbReference>
<keyword evidence="10" id="KW-1185">Reference proteome</keyword>
<evidence type="ECO:0000256" key="2">
    <source>
        <dbReference type="ARBA" id="ARBA00006032"/>
    </source>
</evidence>
<name>A0ABV6HU88_9PAST</name>
<gene>
    <name evidence="9" type="primary">hpaC</name>
    <name evidence="9" type="ORF">ACFFHT_02470</name>
</gene>
<dbReference type="InterPro" id="IPR002563">
    <property type="entry name" value="Flavin_Rdtase-like_dom"/>
</dbReference>
<evidence type="ECO:0000256" key="5">
    <source>
        <dbReference type="ARBA" id="ARBA00022797"/>
    </source>
</evidence>
<dbReference type="PANTHER" id="PTHR30466:SF1">
    <property type="entry name" value="FMN REDUCTASE (NADH) RUTF"/>
    <property type="match status" value="1"/>
</dbReference>
<dbReference type="RefSeq" id="WP_382373147.1">
    <property type="nucleotide sequence ID" value="NZ_JBHLWA010000010.1"/>
</dbReference>
<evidence type="ECO:0000256" key="7">
    <source>
        <dbReference type="ARBA" id="ARBA00023027"/>
    </source>
</evidence>
<keyword evidence="7" id="KW-0520">NAD</keyword>
<dbReference type="SUPFAM" id="SSF50475">
    <property type="entry name" value="FMN-binding split barrel"/>
    <property type="match status" value="1"/>
</dbReference>
<evidence type="ECO:0000313" key="9">
    <source>
        <dbReference type="EMBL" id="MFC0322434.1"/>
    </source>
</evidence>
<dbReference type="InterPro" id="IPR050268">
    <property type="entry name" value="NADH-dep_flavin_reductase"/>
</dbReference>
<evidence type="ECO:0000259" key="8">
    <source>
        <dbReference type="SMART" id="SM00903"/>
    </source>
</evidence>
<comment type="caution">
    <text evidence="9">The sequence shown here is derived from an EMBL/GenBank/DDBJ whole genome shotgun (WGS) entry which is preliminary data.</text>
</comment>
<organism evidence="9 10">
    <name type="scientific">Gallibacterium melopsittaci</name>
    <dbReference type="NCBI Taxonomy" id="516063"/>
    <lineage>
        <taxon>Bacteria</taxon>
        <taxon>Pseudomonadati</taxon>
        <taxon>Pseudomonadota</taxon>
        <taxon>Gammaproteobacteria</taxon>
        <taxon>Pasteurellales</taxon>
        <taxon>Pasteurellaceae</taxon>
        <taxon>Gallibacterium</taxon>
    </lineage>
</organism>
<dbReference type="InterPro" id="IPR011982">
    <property type="entry name" value="HPA_mOase_red"/>
</dbReference>
<accession>A0ABV6HU88</accession>
<dbReference type="NCBIfam" id="TIGR02296">
    <property type="entry name" value="HpaC"/>
    <property type="match status" value="1"/>
</dbReference>
<evidence type="ECO:0000313" key="10">
    <source>
        <dbReference type="Proteomes" id="UP001589769"/>
    </source>
</evidence>
<dbReference type="EMBL" id="JBHLWA010000010">
    <property type="protein sequence ID" value="MFC0322434.1"/>
    <property type="molecule type" value="Genomic_DNA"/>
</dbReference>
<reference evidence="9 10" key="1">
    <citation type="submission" date="2024-09" db="EMBL/GenBank/DDBJ databases">
        <authorList>
            <person name="Sun Q."/>
            <person name="Mori K."/>
        </authorList>
    </citation>
    <scope>NUCLEOTIDE SEQUENCE [LARGE SCALE GENOMIC DNA]</scope>
    <source>
        <strain evidence="9 10">CCM 7538</strain>
    </source>
</reference>
<comment type="pathway">
    <text evidence="1">Aromatic compound metabolism; 4-hydroxyphenylacetate degradation; pyruvate and succinate semialdehyde from 4-hydroxyphenylacetate: step 1/7.</text>
</comment>
<evidence type="ECO:0000256" key="4">
    <source>
        <dbReference type="ARBA" id="ARBA00022630"/>
    </source>
</evidence>
<proteinExistence type="inferred from homology"/>
<keyword evidence="4" id="KW-0285">Flavoprotein</keyword>
<dbReference type="Proteomes" id="UP001589769">
    <property type="component" value="Unassembled WGS sequence"/>
</dbReference>
<dbReference type="SMART" id="SM00903">
    <property type="entry name" value="Flavin_Reduct"/>
    <property type="match status" value="1"/>
</dbReference>
<dbReference type="InterPro" id="IPR012349">
    <property type="entry name" value="Split_barrel_FMN-bd"/>
</dbReference>
<sequence>MSKQQLTPEQQNFRNAMARMAAAVNIITTHGEAGTCGITATAVCSITDTPPTVLVCVNRNSQMNPVFQQNKQVCINVLSAEQEELACHFAGMRDSSMEERFNMDIWKEKHEPGHAPALIGSLSNLHGKITTVHEVGTHSLFLVTLDKIDVHEGDGLVYFNRTFQTVK</sequence>
<dbReference type="GO" id="GO:0052881">
    <property type="term" value="F:4-hydroxyphenylacetate 3-monooxygenase activity"/>
    <property type="evidence" value="ECO:0007669"/>
    <property type="project" value="UniProtKB-EC"/>
</dbReference>
<feature type="domain" description="Flavin reductase like" evidence="8">
    <location>
        <begin position="17"/>
        <end position="165"/>
    </location>
</feature>
<evidence type="ECO:0000256" key="6">
    <source>
        <dbReference type="ARBA" id="ARBA00023002"/>
    </source>
</evidence>
<keyword evidence="6 9" id="KW-0560">Oxidoreductase</keyword>